<evidence type="ECO:0000313" key="2">
    <source>
        <dbReference type="EMBL" id="PPK80993.1"/>
    </source>
</evidence>
<dbReference type="AlphaFoldDB" id="A0A2S6HTC4"/>
<reference evidence="2 3" key="1">
    <citation type="submission" date="2018-02" db="EMBL/GenBank/DDBJ databases">
        <title>Genomic Encyclopedia of Archaeal and Bacterial Type Strains, Phase II (KMG-II): from individual species to whole genera.</title>
        <authorList>
            <person name="Goeker M."/>
        </authorList>
    </citation>
    <scope>NUCLEOTIDE SEQUENCE [LARGE SCALE GENOMIC DNA]</scope>
    <source>
        <strain evidence="2 3">DSM 3808</strain>
    </source>
</reference>
<keyword evidence="2" id="KW-0255">Endonuclease</keyword>
<sequence>MPQFDYGKIGYQLNINGRYYNSLDIEAFSLMMKNPSYCYKFYWLEAIVHLISEGLKETSFNDIIDEMIANAWYTVLEFHIHLSGVIEGQIKDGLERAVLTLQELSQLPGNASKIEIKNKIKQHDKELALYKDQLTHMVPYRALSGFFDKCNERADWGSTQRMVSYIERVNQISLLPYTLGTGSKLKKEVYFNESWIKMIQDNTVSILGWIQYEKVKWLQNNNHEVPGLIYKLAPMDEKMRRLNSVRKLWEAVLDEKPIVDVFKNSPIVKGSYDVDHFIPWSFVMNDELWNLMPMDSALNSSKSNKLPKWDPFFGRFASNQYILYGIIHDERKPDIRKKYESCFRDNLHSIWANQELYRKGNSKEEFYHILEKNMQPVYDSARRQGYQIW</sequence>
<dbReference type="RefSeq" id="WP_185140356.1">
    <property type="nucleotide sequence ID" value="NZ_PTJA01000005.1"/>
</dbReference>
<evidence type="ECO:0000313" key="3">
    <source>
        <dbReference type="Proteomes" id="UP000237749"/>
    </source>
</evidence>
<dbReference type="InterPro" id="IPR003615">
    <property type="entry name" value="HNH_nuc"/>
</dbReference>
<dbReference type="Proteomes" id="UP000237749">
    <property type="component" value="Unassembled WGS sequence"/>
</dbReference>
<dbReference type="Gene3D" id="1.10.30.50">
    <property type="match status" value="1"/>
</dbReference>
<accession>A0A2S6HTC4</accession>
<dbReference type="EMBL" id="PTJA01000005">
    <property type="protein sequence ID" value="PPK80993.1"/>
    <property type="molecule type" value="Genomic_DNA"/>
</dbReference>
<keyword evidence="3" id="KW-1185">Reference proteome</keyword>
<keyword evidence="2" id="KW-0540">Nuclease</keyword>
<dbReference type="Pfam" id="PF13395">
    <property type="entry name" value="HNH_4"/>
    <property type="match status" value="1"/>
</dbReference>
<proteinExistence type="predicted"/>
<comment type="caution">
    <text evidence="2">The sequence shown here is derived from an EMBL/GenBank/DDBJ whole genome shotgun (WGS) entry which is preliminary data.</text>
</comment>
<protein>
    <submittedName>
        <fullName evidence="2">HNH endonuclease</fullName>
    </submittedName>
</protein>
<dbReference type="CDD" id="cd00085">
    <property type="entry name" value="HNHc"/>
    <property type="match status" value="1"/>
</dbReference>
<keyword evidence="2" id="KW-0378">Hydrolase</keyword>
<gene>
    <name evidence="2" type="ORF">BXY41_105212</name>
</gene>
<evidence type="ECO:0000259" key="1">
    <source>
        <dbReference type="Pfam" id="PF13395"/>
    </source>
</evidence>
<dbReference type="GO" id="GO:0004519">
    <property type="term" value="F:endonuclease activity"/>
    <property type="evidence" value="ECO:0007669"/>
    <property type="project" value="UniProtKB-KW"/>
</dbReference>
<organism evidence="2 3">
    <name type="scientific">Lacrimispora xylanisolvens</name>
    <dbReference type="NCBI Taxonomy" id="384636"/>
    <lineage>
        <taxon>Bacteria</taxon>
        <taxon>Bacillati</taxon>
        <taxon>Bacillota</taxon>
        <taxon>Clostridia</taxon>
        <taxon>Lachnospirales</taxon>
        <taxon>Lachnospiraceae</taxon>
        <taxon>Lacrimispora</taxon>
    </lineage>
</organism>
<feature type="domain" description="HNH nuclease" evidence="1">
    <location>
        <begin position="267"/>
        <end position="307"/>
    </location>
</feature>
<name>A0A2S6HTC4_9FIRM</name>